<dbReference type="GO" id="GO:0005615">
    <property type="term" value="C:extracellular space"/>
    <property type="evidence" value="ECO:0007669"/>
    <property type="project" value="TreeGrafter"/>
</dbReference>
<reference evidence="3" key="1">
    <citation type="submission" date="2016-06" db="UniProtKB">
        <authorList>
            <consortium name="WormBaseParasite"/>
        </authorList>
    </citation>
    <scope>IDENTIFICATION</scope>
</reference>
<dbReference type="WBParaSite" id="GPUH_0002011001-mRNA-1">
    <property type="protein sequence ID" value="GPUH_0002011001-mRNA-1"/>
    <property type="gene ID" value="GPUH_0002011001"/>
</dbReference>
<dbReference type="AlphaFoldDB" id="A0A183EGJ4"/>
<keyword evidence="2" id="KW-1185">Reference proteome</keyword>
<reference evidence="1 2" key="2">
    <citation type="submission" date="2018-11" db="EMBL/GenBank/DDBJ databases">
        <authorList>
            <consortium name="Pathogen Informatics"/>
        </authorList>
    </citation>
    <scope>NUCLEOTIDE SEQUENCE [LARGE SCALE GENOMIC DNA]</scope>
</reference>
<proteinExistence type="predicted"/>
<evidence type="ECO:0000313" key="3">
    <source>
        <dbReference type="WBParaSite" id="GPUH_0002011001-mRNA-1"/>
    </source>
</evidence>
<evidence type="ECO:0000313" key="1">
    <source>
        <dbReference type="EMBL" id="VDN35268.1"/>
    </source>
</evidence>
<name>A0A183EGJ4_9BILA</name>
<organism evidence="3">
    <name type="scientific">Gongylonema pulchrum</name>
    <dbReference type="NCBI Taxonomy" id="637853"/>
    <lineage>
        <taxon>Eukaryota</taxon>
        <taxon>Metazoa</taxon>
        <taxon>Ecdysozoa</taxon>
        <taxon>Nematoda</taxon>
        <taxon>Chromadorea</taxon>
        <taxon>Rhabditida</taxon>
        <taxon>Spirurina</taxon>
        <taxon>Spiruromorpha</taxon>
        <taxon>Spiruroidea</taxon>
        <taxon>Gongylonematidae</taxon>
        <taxon>Gongylonema</taxon>
    </lineage>
</organism>
<dbReference type="Proteomes" id="UP000271098">
    <property type="component" value="Unassembled WGS sequence"/>
</dbReference>
<protein>
    <submittedName>
        <fullName evidence="3">ALOG domain-containing protein</fullName>
    </submittedName>
</protein>
<dbReference type="PANTHER" id="PTHR10974">
    <property type="entry name" value="FI08016P-RELATED"/>
    <property type="match status" value="1"/>
</dbReference>
<dbReference type="Pfam" id="PF02995">
    <property type="entry name" value="DUF229"/>
    <property type="match status" value="1"/>
</dbReference>
<gene>
    <name evidence="1" type="ORF">GPUH_LOCUS20085</name>
</gene>
<dbReference type="OrthoDB" id="5782315at2759"/>
<dbReference type="EMBL" id="UYRT01089731">
    <property type="protein sequence ID" value="VDN35268.1"/>
    <property type="molecule type" value="Genomic_DNA"/>
</dbReference>
<accession>A0A183EGJ4</accession>
<dbReference type="PANTHER" id="PTHR10974:SF75">
    <property type="entry name" value="SULFATASE DOMAIN-CONTAINING PROTEIN"/>
    <property type="match status" value="1"/>
</dbReference>
<sequence>MIEKIASELLAGIRIVSLRARNSSEEIGPEVSDSCKNGLDRNQTITYDFVGQNYASVIVEDWIGAFVWPTCKGYGDPPTDHYGGPLILRSTGQLSREEKNDFKKYFYDGQCEEPYHKLLDFVHKFLKSYSGLAKFVVVWISKAPHESASGLFHVDKVKF</sequence>
<dbReference type="InterPro" id="IPR004245">
    <property type="entry name" value="DUF229"/>
</dbReference>
<evidence type="ECO:0000313" key="2">
    <source>
        <dbReference type="Proteomes" id="UP000271098"/>
    </source>
</evidence>